<dbReference type="RefSeq" id="WP_273633198.1">
    <property type="nucleotide sequence ID" value="NZ_CP117167.1"/>
</dbReference>
<evidence type="ECO:0000313" key="2">
    <source>
        <dbReference type="Proteomes" id="UP001216139"/>
    </source>
</evidence>
<dbReference type="Proteomes" id="UP001216139">
    <property type="component" value="Chromosome"/>
</dbReference>
<accession>A0ABY7TEB0</accession>
<sequence>MATLSNLKSEAKAFIKRKTGPDEVIRILPETAPGNASPRYVLYTAFDENPDCLGKILFDEKGYWIYDGEILSVEEQEQIARFIINYVEPL</sequence>
<organism evidence="1 2">
    <name type="scientific">Mucilaginibacter jinjuensis</name>
    <dbReference type="NCBI Taxonomy" id="1176721"/>
    <lineage>
        <taxon>Bacteria</taxon>
        <taxon>Pseudomonadati</taxon>
        <taxon>Bacteroidota</taxon>
        <taxon>Sphingobacteriia</taxon>
        <taxon>Sphingobacteriales</taxon>
        <taxon>Sphingobacteriaceae</taxon>
        <taxon>Mucilaginibacter</taxon>
    </lineage>
</organism>
<protein>
    <submittedName>
        <fullName evidence="1">Uncharacterized protein</fullName>
    </submittedName>
</protein>
<gene>
    <name evidence="1" type="ORF">PQO05_12225</name>
</gene>
<proteinExistence type="predicted"/>
<keyword evidence="2" id="KW-1185">Reference proteome</keyword>
<evidence type="ECO:0000313" key="1">
    <source>
        <dbReference type="EMBL" id="WCT14702.1"/>
    </source>
</evidence>
<name>A0ABY7TEB0_9SPHI</name>
<reference evidence="1 2" key="1">
    <citation type="submission" date="2023-02" db="EMBL/GenBank/DDBJ databases">
        <title>Genome sequence of Mucilaginibacter jinjuensis strain KACC 16571.</title>
        <authorList>
            <person name="Kim S."/>
            <person name="Heo J."/>
            <person name="Kwon S.-W."/>
        </authorList>
    </citation>
    <scope>NUCLEOTIDE SEQUENCE [LARGE SCALE GENOMIC DNA]</scope>
    <source>
        <strain evidence="1 2">KACC 16571</strain>
    </source>
</reference>
<dbReference type="EMBL" id="CP117167">
    <property type="protein sequence ID" value="WCT14702.1"/>
    <property type="molecule type" value="Genomic_DNA"/>
</dbReference>